<dbReference type="GeneID" id="138928010"/>
<proteinExistence type="predicted"/>
<dbReference type="InterPro" id="IPR008042">
    <property type="entry name" value="Retrotrans_Pao"/>
</dbReference>
<organism evidence="1 2">
    <name type="scientific">Drosophila kikkawai</name>
    <name type="common">Fruit fly</name>
    <dbReference type="NCBI Taxonomy" id="30033"/>
    <lineage>
        <taxon>Eukaryota</taxon>
        <taxon>Metazoa</taxon>
        <taxon>Ecdysozoa</taxon>
        <taxon>Arthropoda</taxon>
        <taxon>Hexapoda</taxon>
        <taxon>Insecta</taxon>
        <taxon>Pterygota</taxon>
        <taxon>Neoptera</taxon>
        <taxon>Endopterygota</taxon>
        <taxon>Diptera</taxon>
        <taxon>Brachycera</taxon>
        <taxon>Muscomorpha</taxon>
        <taxon>Ephydroidea</taxon>
        <taxon>Drosophilidae</taxon>
        <taxon>Drosophila</taxon>
        <taxon>Sophophora</taxon>
    </lineage>
</organism>
<sequence>MYWQPATDDFKFVVKYHRVPRNVMTGERVPMKREFLSLVMSTFDPIGFLSCYMVTAKILMREIWRRGVGWDEQLPKELAAAFESWRQGMSKIEEFRCPRYYFGAERVRALQLHIFVDSCQSAFAAVAYGRASYESGDVQCAPIRTMSISRLELQGAVLGTRLMDTVKQEHGVAISGCVLWTESKTVLHWISSTHRRYKQFVGNRVAEILESTEMSQWRWIPSAENVADAGRDRAGIGFPRRQMKKK</sequence>
<reference evidence="2" key="2">
    <citation type="submission" date="2025-08" db="UniProtKB">
        <authorList>
            <consortium name="RefSeq"/>
        </authorList>
    </citation>
    <scope>IDENTIFICATION</scope>
    <source>
        <strain evidence="2">14028-0561.14</strain>
        <tissue evidence="2">Whole fly</tissue>
    </source>
</reference>
<evidence type="ECO:0000313" key="2">
    <source>
        <dbReference type="RefSeq" id="XP_070140009.1"/>
    </source>
</evidence>
<dbReference type="PANTHER" id="PTHR47331">
    <property type="entry name" value="PHD-TYPE DOMAIN-CONTAINING PROTEIN"/>
    <property type="match status" value="1"/>
</dbReference>
<evidence type="ECO:0000313" key="1">
    <source>
        <dbReference type="Proteomes" id="UP001652661"/>
    </source>
</evidence>
<protein>
    <submittedName>
        <fullName evidence="2">Uncharacterized protein</fullName>
    </submittedName>
</protein>
<name>A0ABM4GBA9_DROKI</name>
<keyword evidence="1" id="KW-1185">Reference proteome</keyword>
<accession>A0ABM4GBA9</accession>
<dbReference type="PANTHER" id="PTHR47331:SF5">
    <property type="entry name" value="RIBONUCLEASE H"/>
    <property type="match status" value="1"/>
</dbReference>
<dbReference type="Pfam" id="PF05380">
    <property type="entry name" value="Peptidase_A17"/>
    <property type="match status" value="1"/>
</dbReference>
<gene>
    <name evidence="2" type="primary">LOC138928010</name>
</gene>
<dbReference type="Proteomes" id="UP001652661">
    <property type="component" value="Chromosome 2R"/>
</dbReference>
<reference evidence="1" key="1">
    <citation type="submission" date="2025-05" db="UniProtKB">
        <authorList>
            <consortium name="RefSeq"/>
        </authorList>
    </citation>
    <scope>NUCLEOTIDE SEQUENCE [LARGE SCALE GENOMIC DNA]</scope>
    <source>
        <strain evidence="1">14028-0561.14</strain>
    </source>
</reference>
<dbReference type="RefSeq" id="XP_070140009.1">
    <property type="nucleotide sequence ID" value="XM_070283908.1"/>
</dbReference>